<evidence type="ECO:0000313" key="2">
    <source>
        <dbReference type="EMBL" id="EMR71414.1"/>
    </source>
</evidence>
<dbReference type="AlphaFoldDB" id="M7SXT0"/>
<name>M7SXT0_EUTLA</name>
<sequence>MEENTRLRNEYLDARIRLRSEMEEGTRILDERIDVFTKIQSRLEQTSQKLRQKLAAAKSKATSESTNTIQEDPIKSEQH</sequence>
<dbReference type="Proteomes" id="UP000012174">
    <property type="component" value="Unassembled WGS sequence"/>
</dbReference>
<dbReference type="EMBL" id="KB705645">
    <property type="protein sequence ID" value="EMR71414.1"/>
    <property type="molecule type" value="Genomic_DNA"/>
</dbReference>
<keyword evidence="3" id="KW-1185">Reference proteome</keyword>
<feature type="compositionally biased region" description="Low complexity" evidence="1">
    <location>
        <begin position="54"/>
        <end position="68"/>
    </location>
</feature>
<dbReference type="HOGENOM" id="CLU_2606026_0_0_1"/>
<feature type="region of interest" description="Disordered" evidence="1">
    <location>
        <begin position="54"/>
        <end position="79"/>
    </location>
</feature>
<protein>
    <submittedName>
        <fullName evidence="2">Uncharacterized protein</fullName>
    </submittedName>
</protein>
<evidence type="ECO:0000313" key="3">
    <source>
        <dbReference type="Proteomes" id="UP000012174"/>
    </source>
</evidence>
<reference evidence="3" key="1">
    <citation type="journal article" date="2013" name="Genome Announc.">
        <title>Draft genome sequence of the grapevine dieback fungus Eutypa lata UCR-EL1.</title>
        <authorList>
            <person name="Blanco-Ulate B."/>
            <person name="Rolshausen P.E."/>
            <person name="Cantu D."/>
        </authorList>
    </citation>
    <scope>NUCLEOTIDE SEQUENCE [LARGE SCALE GENOMIC DNA]</scope>
    <source>
        <strain evidence="3">UCR-EL1</strain>
    </source>
</reference>
<evidence type="ECO:0000256" key="1">
    <source>
        <dbReference type="SAM" id="MobiDB-lite"/>
    </source>
</evidence>
<dbReference type="KEGG" id="ela:UCREL1_1558"/>
<accession>M7SXT0</accession>
<gene>
    <name evidence="2" type="ORF">UCREL1_1558</name>
</gene>
<proteinExistence type="predicted"/>
<organism evidence="2 3">
    <name type="scientific">Eutypa lata (strain UCR-EL1)</name>
    <name type="common">Grapevine dieback disease fungus</name>
    <name type="synonym">Eutypa armeniacae</name>
    <dbReference type="NCBI Taxonomy" id="1287681"/>
    <lineage>
        <taxon>Eukaryota</taxon>
        <taxon>Fungi</taxon>
        <taxon>Dikarya</taxon>
        <taxon>Ascomycota</taxon>
        <taxon>Pezizomycotina</taxon>
        <taxon>Sordariomycetes</taxon>
        <taxon>Xylariomycetidae</taxon>
        <taxon>Xylariales</taxon>
        <taxon>Diatrypaceae</taxon>
        <taxon>Eutypa</taxon>
    </lineage>
</organism>